<comment type="function">
    <text evidence="14">Cell wall formation.</text>
</comment>
<comment type="subcellular location">
    <subcellularLocation>
        <location evidence="1 14">Cytoplasm</location>
    </subcellularLocation>
</comment>
<dbReference type="Gene3D" id="3.40.1190.10">
    <property type="entry name" value="Mur-like, catalytic domain"/>
    <property type="match status" value="1"/>
</dbReference>
<dbReference type="InterPro" id="IPR013221">
    <property type="entry name" value="Mur_ligase_cen"/>
</dbReference>
<dbReference type="AlphaFoldDB" id="A0A9D9N926"/>
<comment type="catalytic activity">
    <reaction evidence="13 14">
        <text>UDP-N-acetyl-alpha-D-muramate + L-alanine + ATP = UDP-N-acetyl-alpha-D-muramoyl-L-alanine + ADP + phosphate + H(+)</text>
        <dbReference type="Rhea" id="RHEA:23372"/>
        <dbReference type="ChEBI" id="CHEBI:15378"/>
        <dbReference type="ChEBI" id="CHEBI:30616"/>
        <dbReference type="ChEBI" id="CHEBI:43474"/>
        <dbReference type="ChEBI" id="CHEBI:57972"/>
        <dbReference type="ChEBI" id="CHEBI:70757"/>
        <dbReference type="ChEBI" id="CHEBI:83898"/>
        <dbReference type="ChEBI" id="CHEBI:456216"/>
        <dbReference type="EC" id="6.3.2.8"/>
    </reaction>
</comment>
<dbReference type="Pfam" id="PF08245">
    <property type="entry name" value="Mur_ligase_M"/>
    <property type="match status" value="1"/>
</dbReference>
<dbReference type="InterPro" id="IPR036615">
    <property type="entry name" value="Mur_ligase_C_dom_sf"/>
</dbReference>
<dbReference type="Gene3D" id="3.90.190.20">
    <property type="entry name" value="Mur ligase, C-terminal domain"/>
    <property type="match status" value="1"/>
</dbReference>
<comment type="pathway">
    <text evidence="2 14">Cell wall biogenesis; peptidoglycan biosynthesis.</text>
</comment>
<evidence type="ECO:0000256" key="2">
    <source>
        <dbReference type="ARBA" id="ARBA00004752"/>
    </source>
</evidence>
<dbReference type="SUPFAM" id="SSF53623">
    <property type="entry name" value="MurD-like peptide ligases, catalytic domain"/>
    <property type="match status" value="1"/>
</dbReference>
<gene>
    <name evidence="14" type="primary">murC</name>
    <name evidence="18" type="ORF">IAB93_00985</name>
</gene>
<keyword evidence="10 14" id="KW-0573">Peptidoglycan synthesis</keyword>
<dbReference type="HAMAP" id="MF_00046">
    <property type="entry name" value="MurC"/>
    <property type="match status" value="1"/>
</dbReference>
<keyword evidence="8 14" id="KW-0067">ATP-binding</keyword>
<evidence type="ECO:0000259" key="15">
    <source>
        <dbReference type="Pfam" id="PF01225"/>
    </source>
</evidence>
<dbReference type="EC" id="6.3.2.8" evidence="3 14"/>
<dbReference type="InterPro" id="IPR004101">
    <property type="entry name" value="Mur_ligase_C"/>
</dbReference>
<evidence type="ECO:0000259" key="16">
    <source>
        <dbReference type="Pfam" id="PF02875"/>
    </source>
</evidence>
<evidence type="ECO:0000256" key="13">
    <source>
        <dbReference type="ARBA" id="ARBA00047833"/>
    </source>
</evidence>
<evidence type="ECO:0000256" key="10">
    <source>
        <dbReference type="ARBA" id="ARBA00022984"/>
    </source>
</evidence>
<dbReference type="InterPro" id="IPR005758">
    <property type="entry name" value="UDP-N-AcMur_Ala_ligase_MurC"/>
</dbReference>
<evidence type="ECO:0000256" key="5">
    <source>
        <dbReference type="ARBA" id="ARBA00022598"/>
    </source>
</evidence>
<evidence type="ECO:0000256" key="11">
    <source>
        <dbReference type="ARBA" id="ARBA00023306"/>
    </source>
</evidence>
<feature type="domain" description="Mur ligase C-terminal" evidence="16">
    <location>
        <begin position="308"/>
        <end position="432"/>
    </location>
</feature>
<reference evidence="18" key="2">
    <citation type="journal article" date="2021" name="PeerJ">
        <title>Extensive microbial diversity within the chicken gut microbiome revealed by metagenomics and culture.</title>
        <authorList>
            <person name="Gilroy R."/>
            <person name="Ravi A."/>
            <person name="Getino M."/>
            <person name="Pursley I."/>
            <person name="Horton D.L."/>
            <person name="Alikhan N.F."/>
            <person name="Baker D."/>
            <person name="Gharbi K."/>
            <person name="Hall N."/>
            <person name="Watson M."/>
            <person name="Adriaenssens E.M."/>
            <person name="Foster-Nyarko E."/>
            <person name="Jarju S."/>
            <person name="Secka A."/>
            <person name="Antonio M."/>
            <person name="Oren A."/>
            <person name="Chaudhuri R.R."/>
            <person name="La Ragione R."/>
            <person name="Hildebrand F."/>
            <person name="Pallen M.J."/>
        </authorList>
    </citation>
    <scope>NUCLEOTIDE SEQUENCE</scope>
    <source>
        <strain evidence="18">10037</strain>
    </source>
</reference>
<proteinExistence type="inferred from homology"/>
<evidence type="ECO:0000313" key="18">
    <source>
        <dbReference type="EMBL" id="MBO8464555.1"/>
    </source>
</evidence>
<evidence type="ECO:0000256" key="12">
    <source>
        <dbReference type="ARBA" id="ARBA00023316"/>
    </source>
</evidence>
<reference evidence="18" key="1">
    <citation type="submission" date="2020-10" db="EMBL/GenBank/DDBJ databases">
        <authorList>
            <person name="Gilroy R."/>
        </authorList>
    </citation>
    <scope>NUCLEOTIDE SEQUENCE</scope>
    <source>
        <strain evidence="18">10037</strain>
    </source>
</reference>
<evidence type="ECO:0000259" key="17">
    <source>
        <dbReference type="Pfam" id="PF08245"/>
    </source>
</evidence>
<evidence type="ECO:0000256" key="3">
    <source>
        <dbReference type="ARBA" id="ARBA00012211"/>
    </source>
</evidence>
<evidence type="ECO:0000256" key="14">
    <source>
        <dbReference type="HAMAP-Rule" id="MF_00046"/>
    </source>
</evidence>
<dbReference type="GO" id="GO:0008360">
    <property type="term" value="P:regulation of cell shape"/>
    <property type="evidence" value="ECO:0007669"/>
    <property type="project" value="UniProtKB-KW"/>
</dbReference>
<keyword evidence="7 14" id="KW-0547">Nucleotide-binding</keyword>
<evidence type="ECO:0000313" key="19">
    <source>
        <dbReference type="Proteomes" id="UP000823597"/>
    </source>
</evidence>
<keyword evidence="6 14" id="KW-0132">Cell division</keyword>
<keyword evidence="4 14" id="KW-0963">Cytoplasm</keyword>
<dbReference type="GO" id="GO:0071555">
    <property type="term" value="P:cell wall organization"/>
    <property type="evidence" value="ECO:0007669"/>
    <property type="project" value="UniProtKB-KW"/>
</dbReference>
<feature type="binding site" evidence="14">
    <location>
        <begin position="113"/>
        <end position="119"/>
    </location>
    <ligand>
        <name>ATP</name>
        <dbReference type="ChEBI" id="CHEBI:30616"/>
    </ligand>
</feature>
<dbReference type="Proteomes" id="UP000823597">
    <property type="component" value="Unassembled WGS sequence"/>
</dbReference>
<accession>A0A9D9N926</accession>
<dbReference type="InterPro" id="IPR000713">
    <property type="entry name" value="Mur_ligase_N"/>
</dbReference>
<dbReference type="EMBL" id="JADIME010000011">
    <property type="protein sequence ID" value="MBO8464555.1"/>
    <property type="molecule type" value="Genomic_DNA"/>
</dbReference>
<dbReference type="Pfam" id="PF01225">
    <property type="entry name" value="Mur_ligase"/>
    <property type="match status" value="1"/>
</dbReference>
<dbReference type="GO" id="GO:0051301">
    <property type="term" value="P:cell division"/>
    <property type="evidence" value="ECO:0007669"/>
    <property type="project" value="UniProtKB-KW"/>
</dbReference>
<dbReference type="SUPFAM" id="SSF51984">
    <property type="entry name" value="MurCD N-terminal domain"/>
    <property type="match status" value="1"/>
</dbReference>
<name>A0A9D9N926_9BACT</name>
<dbReference type="Gene3D" id="3.40.50.720">
    <property type="entry name" value="NAD(P)-binding Rossmann-like Domain"/>
    <property type="match status" value="1"/>
</dbReference>
<dbReference type="InterPro" id="IPR036565">
    <property type="entry name" value="Mur-like_cat_sf"/>
</dbReference>
<dbReference type="SUPFAM" id="SSF53244">
    <property type="entry name" value="MurD-like peptide ligases, peptide-binding domain"/>
    <property type="match status" value="1"/>
</dbReference>
<feature type="domain" description="Mur ligase central" evidence="17">
    <location>
        <begin position="111"/>
        <end position="286"/>
    </location>
</feature>
<keyword evidence="11 14" id="KW-0131">Cell cycle</keyword>
<dbReference type="GO" id="GO:0005524">
    <property type="term" value="F:ATP binding"/>
    <property type="evidence" value="ECO:0007669"/>
    <property type="project" value="UniProtKB-UniRule"/>
</dbReference>
<evidence type="ECO:0000256" key="4">
    <source>
        <dbReference type="ARBA" id="ARBA00022490"/>
    </source>
</evidence>
<dbReference type="NCBIfam" id="TIGR01082">
    <property type="entry name" value="murC"/>
    <property type="match status" value="1"/>
</dbReference>
<evidence type="ECO:0000256" key="7">
    <source>
        <dbReference type="ARBA" id="ARBA00022741"/>
    </source>
</evidence>
<comment type="caution">
    <text evidence="18">The sequence shown here is derived from an EMBL/GenBank/DDBJ whole genome shotgun (WGS) entry which is preliminary data.</text>
</comment>
<evidence type="ECO:0000256" key="9">
    <source>
        <dbReference type="ARBA" id="ARBA00022960"/>
    </source>
</evidence>
<dbReference type="Pfam" id="PF02875">
    <property type="entry name" value="Mur_ligase_C"/>
    <property type="match status" value="1"/>
</dbReference>
<dbReference type="GO" id="GO:0008763">
    <property type="term" value="F:UDP-N-acetylmuramate-L-alanine ligase activity"/>
    <property type="evidence" value="ECO:0007669"/>
    <property type="project" value="UniProtKB-UniRule"/>
</dbReference>
<keyword evidence="12 14" id="KW-0961">Cell wall biogenesis/degradation</keyword>
<feature type="domain" description="Mur ligase N-terminal catalytic" evidence="15">
    <location>
        <begin position="6"/>
        <end position="106"/>
    </location>
</feature>
<comment type="similarity">
    <text evidence="14">Belongs to the MurCDEF family.</text>
</comment>
<evidence type="ECO:0000256" key="6">
    <source>
        <dbReference type="ARBA" id="ARBA00022618"/>
    </source>
</evidence>
<dbReference type="PANTHER" id="PTHR43445:SF3">
    <property type="entry name" value="UDP-N-ACETYLMURAMATE--L-ALANINE LIGASE"/>
    <property type="match status" value="1"/>
</dbReference>
<organism evidence="18 19">
    <name type="scientific">Candidatus Merdivivens pullistercoris</name>
    <dbReference type="NCBI Taxonomy" id="2840873"/>
    <lineage>
        <taxon>Bacteria</taxon>
        <taxon>Pseudomonadati</taxon>
        <taxon>Bacteroidota</taxon>
        <taxon>Bacteroidia</taxon>
        <taxon>Bacteroidales</taxon>
        <taxon>Muribaculaceae</taxon>
        <taxon>Muribaculaceae incertae sedis</taxon>
        <taxon>Candidatus Merdivivens</taxon>
    </lineage>
</organism>
<evidence type="ECO:0000256" key="1">
    <source>
        <dbReference type="ARBA" id="ARBA00004496"/>
    </source>
</evidence>
<keyword evidence="5 14" id="KW-0436">Ligase</keyword>
<keyword evidence="9 14" id="KW-0133">Cell shape</keyword>
<dbReference type="InterPro" id="IPR050061">
    <property type="entry name" value="MurCDEF_pg_biosynth"/>
</dbReference>
<protein>
    <recommendedName>
        <fullName evidence="3 14">UDP-N-acetylmuramate--L-alanine ligase</fullName>
        <ecNumber evidence="3 14">6.3.2.8</ecNumber>
    </recommendedName>
    <alternativeName>
        <fullName evidence="14">UDP-N-acetylmuramoyl-L-alanine synthetase</fullName>
    </alternativeName>
</protein>
<dbReference type="GO" id="GO:0005737">
    <property type="term" value="C:cytoplasm"/>
    <property type="evidence" value="ECO:0007669"/>
    <property type="project" value="UniProtKB-SubCell"/>
</dbReference>
<dbReference type="PANTHER" id="PTHR43445">
    <property type="entry name" value="UDP-N-ACETYLMURAMATE--L-ALANINE LIGASE-RELATED"/>
    <property type="match status" value="1"/>
</dbReference>
<evidence type="ECO:0000256" key="8">
    <source>
        <dbReference type="ARBA" id="ARBA00022840"/>
    </source>
</evidence>
<dbReference type="GO" id="GO:0009252">
    <property type="term" value="P:peptidoglycan biosynthetic process"/>
    <property type="evidence" value="ECO:0007669"/>
    <property type="project" value="UniProtKB-UniRule"/>
</dbReference>
<sequence length="453" mass="50063">MEYDNIYMIGIGGIGMSAIARYFKIKGYRVSGYDRTPSPITSALTGEGIPVHFEESPEMIPGDTGRTLVIYTPAIPDDNKELEYAKAKGYRLLKRSRVLGEISRGKRTIAVAGTHGKTTTSTMAAHILQSSGTGCDAFLGGISKNYDSNLLTGGNGAMVAEADEFDRSFLQLFPEISVITSIDADHLDIYRDYGHIKEAFEEFASQTSRHLIINKKVSLECNRTEAEIHSYSCEEQCDFYASGITPAEGGYFDFDLNYPGGIIKRCRIGTPGKINLENGVAAAAAALLYGIEPEKVKEALGSFSGVKRRLDIRVNLPGCSYIDDYAHHPKEIEAAIGSIRDIFPGRRLTAVFQPHLYTRTRDFADGFAEALSKADELILLDIYPARELPIEGVTSRLIFDKVQSDNKILIHRDELMGLLERKDTDVLATFGAGDIDRFVGPITEMLEKRRRKC</sequence>